<comment type="caution">
    <text evidence="3">The sequence shown here is derived from an EMBL/GenBank/DDBJ whole genome shotgun (WGS) entry which is preliminary data.</text>
</comment>
<accession>A0ABQ1Q4Y3</accession>
<dbReference type="Proteomes" id="UP000630594">
    <property type="component" value="Unassembled WGS sequence"/>
</dbReference>
<keyword evidence="2" id="KW-0472">Membrane</keyword>
<feature type="transmembrane region" description="Helical" evidence="2">
    <location>
        <begin position="106"/>
        <end position="129"/>
    </location>
</feature>
<feature type="transmembrane region" description="Helical" evidence="2">
    <location>
        <begin position="185"/>
        <end position="202"/>
    </location>
</feature>
<keyword evidence="2" id="KW-1133">Transmembrane helix</keyword>
<feature type="transmembrane region" description="Helical" evidence="2">
    <location>
        <begin position="74"/>
        <end position="94"/>
    </location>
</feature>
<keyword evidence="2" id="KW-0812">Transmembrane</keyword>
<dbReference type="EMBL" id="BMCK01000001">
    <property type="protein sequence ID" value="GGD12924.1"/>
    <property type="molecule type" value="Genomic_DNA"/>
</dbReference>
<proteinExistence type="predicted"/>
<sequence>MHSTLHDAPATTAGADHPRTTPGRGWARLGVLAGLAGIVGVQASSMVDAVYRPENGGDAAAITETLSTQVPQLLVFHLATMVAVVSLPVFAAGLRRRLAAQTRPGSLVADVAAAGLMLVAVAGLMGTALNTEFIFGLSDTERVVPEVAALYGHWVGTVNWLWVGAGLTGLAVGHAALRQGAAARWMGWTGYVLGGITLLFGISPLQYMAGFTGPLLLLVLALGFTFGDRR</sequence>
<evidence type="ECO:0000256" key="1">
    <source>
        <dbReference type="SAM" id="MobiDB-lite"/>
    </source>
</evidence>
<dbReference type="RefSeq" id="WP_188421031.1">
    <property type="nucleotide sequence ID" value="NZ_BMCK01000001.1"/>
</dbReference>
<name>A0ABQ1Q4Y3_9ACTN</name>
<organism evidence="3 4">
    <name type="scientific">Nocardioides daphniae</name>
    <dbReference type="NCBI Taxonomy" id="402297"/>
    <lineage>
        <taxon>Bacteria</taxon>
        <taxon>Bacillati</taxon>
        <taxon>Actinomycetota</taxon>
        <taxon>Actinomycetes</taxon>
        <taxon>Propionibacteriales</taxon>
        <taxon>Nocardioidaceae</taxon>
        <taxon>Nocardioides</taxon>
    </lineage>
</organism>
<feature type="transmembrane region" description="Helical" evidence="2">
    <location>
        <begin position="26"/>
        <end position="47"/>
    </location>
</feature>
<protein>
    <recommendedName>
        <fullName evidence="5">DUF4386 domain-containing protein</fullName>
    </recommendedName>
</protein>
<gene>
    <name evidence="3" type="ORF">GCM10007231_09950</name>
</gene>
<evidence type="ECO:0000256" key="2">
    <source>
        <dbReference type="SAM" id="Phobius"/>
    </source>
</evidence>
<reference evidence="4" key="1">
    <citation type="journal article" date="2019" name="Int. J. Syst. Evol. Microbiol.">
        <title>The Global Catalogue of Microorganisms (GCM) 10K type strain sequencing project: providing services to taxonomists for standard genome sequencing and annotation.</title>
        <authorList>
            <consortium name="The Broad Institute Genomics Platform"/>
            <consortium name="The Broad Institute Genome Sequencing Center for Infectious Disease"/>
            <person name="Wu L."/>
            <person name="Ma J."/>
        </authorList>
    </citation>
    <scope>NUCLEOTIDE SEQUENCE [LARGE SCALE GENOMIC DNA]</scope>
    <source>
        <strain evidence="4">CCM 7403</strain>
    </source>
</reference>
<feature type="transmembrane region" description="Helical" evidence="2">
    <location>
        <begin position="149"/>
        <end position="173"/>
    </location>
</feature>
<keyword evidence="4" id="KW-1185">Reference proteome</keyword>
<evidence type="ECO:0000313" key="3">
    <source>
        <dbReference type="EMBL" id="GGD12924.1"/>
    </source>
</evidence>
<feature type="region of interest" description="Disordered" evidence="1">
    <location>
        <begin position="1"/>
        <end position="22"/>
    </location>
</feature>
<feature type="transmembrane region" description="Helical" evidence="2">
    <location>
        <begin position="208"/>
        <end position="227"/>
    </location>
</feature>
<evidence type="ECO:0000313" key="4">
    <source>
        <dbReference type="Proteomes" id="UP000630594"/>
    </source>
</evidence>
<evidence type="ECO:0008006" key="5">
    <source>
        <dbReference type="Google" id="ProtNLM"/>
    </source>
</evidence>